<dbReference type="Pfam" id="PF05620">
    <property type="entry name" value="TMEM208_SND2"/>
    <property type="match status" value="1"/>
</dbReference>
<dbReference type="eggNOG" id="KOG3269">
    <property type="taxonomic scope" value="Eukaryota"/>
</dbReference>
<evidence type="ECO:0000313" key="8">
    <source>
        <dbReference type="EMBL" id="AET37741.1"/>
    </source>
</evidence>
<gene>
    <name evidence="8" type="ordered locus">Ecym_1519</name>
</gene>
<evidence type="ECO:0000256" key="1">
    <source>
        <dbReference type="ARBA" id="ARBA00004477"/>
    </source>
</evidence>
<dbReference type="OMA" id="GLKNQFF"/>
<dbReference type="EMBL" id="CP002497">
    <property type="protein sequence ID" value="AET37741.1"/>
    <property type="molecule type" value="Genomic_DNA"/>
</dbReference>
<protein>
    <submittedName>
        <fullName evidence="8">Uncharacterized protein</fullName>
    </submittedName>
</protein>
<organism evidence="8 9">
    <name type="scientific">Eremothecium cymbalariae (strain CBS 270.75 / DBVPG 7215 / KCTC 17166 / NRRL Y-17582)</name>
    <name type="common">Yeast</name>
    <dbReference type="NCBI Taxonomy" id="931890"/>
    <lineage>
        <taxon>Eukaryota</taxon>
        <taxon>Fungi</taxon>
        <taxon>Dikarya</taxon>
        <taxon>Ascomycota</taxon>
        <taxon>Saccharomycotina</taxon>
        <taxon>Saccharomycetes</taxon>
        <taxon>Saccharomycetales</taxon>
        <taxon>Saccharomycetaceae</taxon>
        <taxon>Eremothecium</taxon>
    </lineage>
</organism>
<dbReference type="OrthoDB" id="10012212at2759"/>
<keyword evidence="9" id="KW-1185">Reference proteome</keyword>
<reference evidence="9" key="1">
    <citation type="journal article" date="2012" name="G3 (Bethesda)">
        <title>Pichia sorbitophila, an interspecies yeast hybrid reveals early steps of genome resolution following polyploidization.</title>
        <authorList>
            <person name="Leh Louis V."/>
            <person name="Despons L."/>
            <person name="Friedrich A."/>
            <person name="Martin T."/>
            <person name="Durrens P."/>
            <person name="Casaregola S."/>
            <person name="Neuveglise C."/>
            <person name="Fairhead C."/>
            <person name="Marck C."/>
            <person name="Cruz J.A."/>
            <person name="Straub M.L."/>
            <person name="Kugler V."/>
            <person name="Sacerdot C."/>
            <person name="Uzunov Z."/>
            <person name="Thierry A."/>
            <person name="Weiss S."/>
            <person name="Bleykasten C."/>
            <person name="De Montigny J."/>
            <person name="Jacques N."/>
            <person name="Jung P."/>
            <person name="Lemaire M."/>
            <person name="Mallet S."/>
            <person name="Morel G."/>
            <person name="Richard G.F."/>
            <person name="Sarkar A."/>
            <person name="Savel G."/>
            <person name="Schacherer J."/>
            <person name="Seret M.L."/>
            <person name="Talla E."/>
            <person name="Samson G."/>
            <person name="Jubin C."/>
            <person name="Poulain J."/>
            <person name="Vacherie B."/>
            <person name="Barbe V."/>
            <person name="Pelletier E."/>
            <person name="Sherman D.J."/>
            <person name="Westhof E."/>
            <person name="Weissenbach J."/>
            <person name="Baret P.V."/>
            <person name="Wincker P."/>
            <person name="Gaillardin C."/>
            <person name="Dujon B."/>
            <person name="Souciet J.L."/>
        </authorList>
    </citation>
    <scope>NUCLEOTIDE SEQUENCE [LARGE SCALE GENOMIC DNA]</scope>
    <source>
        <strain evidence="9">CBS 270.75 / DBVPG 7215 / KCTC 17166 / NRRL Y-17582</strain>
    </source>
</reference>
<feature type="transmembrane region" description="Helical" evidence="7">
    <location>
        <begin position="43"/>
        <end position="60"/>
    </location>
</feature>
<keyword evidence="5 7" id="KW-1133">Transmembrane helix</keyword>
<evidence type="ECO:0000256" key="7">
    <source>
        <dbReference type="SAM" id="Phobius"/>
    </source>
</evidence>
<feature type="transmembrane region" description="Helical" evidence="7">
    <location>
        <begin position="111"/>
        <end position="131"/>
    </location>
</feature>
<keyword evidence="4" id="KW-0256">Endoplasmic reticulum</keyword>
<keyword evidence="6 7" id="KW-0472">Membrane</keyword>
<evidence type="ECO:0000256" key="3">
    <source>
        <dbReference type="ARBA" id="ARBA00022692"/>
    </source>
</evidence>
<accession>G8JMS6</accession>
<dbReference type="FunCoup" id="G8JMS6">
    <property type="interactions" value="134"/>
</dbReference>
<dbReference type="STRING" id="931890.G8JMS6"/>
<evidence type="ECO:0000256" key="6">
    <source>
        <dbReference type="ARBA" id="ARBA00023136"/>
    </source>
</evidence>
<dbReference type="Proteomes" id="UP000006790">
    <property type="component" value="Chromosome 1"/>
</dbReference>
<dbReference type="KEGG" id="erc:Ecym_1519"/>
<sequence length="148" mass="16598">MAGKSDKKQAAANLSNLKTLYTLSIPIIILSGIRSLVFSRDSLFYYALLHGPLFVCMYVVERSGRPQYDERGRVKKAGIDLNQSGGLTGAIFDVIYSSLFCDVVKLVFNSNWAWCVMVWLPFYWGYQLYLLRKSMFFGAGGGGGARRQ</sequence>
<dbReference type="PANTHER" id="PTHR13505:SF7">
    <property type="entry name" value="TRANSMEMBRANE PROTEIN 208"/>
    <property type="match status" value="1"/>
</dbReference>
<dbReference type="HOGENOM" id="CLU_094308_1_1_1"/>
<proteinExistence type="inferred from homology"/>
<dbReference type="GO" id="GO:0005789">
    <property type="term" value="C:endoplasmic reticulum membrane"/>
    <property type="evidence" value="ECO:0007669"/>
    <property type="project" value="UniProtKB-SubCell"/>
</dbReference>
<evidence type="ECO:0000256" key="2">
    <source>
        <dbReference type="ARBA" id="ARBA00009950"/>
    </source>
</evidence>
<name>G8JMS6_ERECY</name>
<feature type="transmembrane region" description="Helical" evidence="7">
    <location>
        <begin position="20"/>
        <end position="37"/>
    </location>
</feature>
<dbReference type="InterPro" id="IPR008506">
    <property type="entry name" value="SND2/TMEM208"/>
</dbReference>
<feature type="transmembrane region" description="Helical" evidence="7">
    <location>
        <begin position="81"/>
        <end position="99"/>
    </location>
</feature>
<dbReference type="AlphaFoldDB" id="G8JMS6"/>
<dbReference type="InParanoid" id="G8JMS6"/>
<dbReference type="PANTHER" id="PTHR13505">
    <property type="entry name" value="TRANSMEMBRANE PROTEIN 208"/>
    <property type="match status" value="1"/>
</dbReference>
<evidence type="ECO:0000256" key="4">
    <source>
        <dbReference type="ARBA" id="ARBA00022824"/>
    </source>
</evidence>
<keyword evidence="3 7" id="KW-0812">Transmembrane</keyword>
<evidence type="ECO:0000313" key="9">
    <source>
        <dbReference type="Proteomes" id="UP000006790"/>
    </source>
</evidence>
<dbReference type="GeneID" id="11471738"/>
<comment type="subcellular location">
    <subcellularLocation>
        <location evidence="1">Endoplasmic reticulum membrane</location>
        <topology evidence="1">Multi-pass membrane protein</topology>
    </subcellularLocation>
</comment>
<dbReference type="GO" id="GO:0005773">
    <property type="term" value="C:vacuole"/>
    <property type="evidence" value="ECO:0007669"/>
    <property type="project" value="GOC"/>
</dbReference>
<dbReference type="RefSeq" id="XP_003644558.1">
    <property type="nucleotide sequence ID" value="XM_003644510.1"/>
</dbReference>
<evidence type="ECO:0000256" key="5">
    <source>
        <dbReference type="ARBA" id="ARBA00022989"/>
    </source>
</evidence>
<comment type="similarity">
    <text evidence="2">Belongs to the TMEM208 family.</text>
</comment>
<dbReference type="GO" id="GO:0006624">
    <property type="term" value="P:vacuolar protein processing"/>
    <property type="evidence" value="ECO:0007669"/>
    <property type="project" value="EnsemblFungi"/>
</dbReference>